<evidence type="ECO:0000313" key="16">
    <source>
        <dbReference type="Proteomes" id="UP000068832"/>
    </source>
</evidence>
<dbReference type="EMBL" id="CP012172">
    <property type="protein sequence ID" value="AKV74410.1"/>
    <property type="molecule type" value="Genomic_DNA"/>
</dbReference>
<dbReference type="InterPro" id="IPR003785">
    <property type="entry name" value="Creatininase/forma_Hydrolase"/>
</dbReference>
<evidence type="ECO:0000313" key="14">
    <source>
        <dbReference type="Proteomes" id="UP000062398"/>
    </source>
</evidence>
<dbReference type="SUPFAM" id="SSF102215">
    <property type="entry name" value="Creatininase"/>
    <property type="match status" value="1"/>
</dbReference>
<evidence type="ECO:0000256" key="3">
    <source>
        <dbReference type="ARBA" id="ARBA00022801"/>
    </source>
</evidence>
<evidence type="ECO:0000256" key="4">
    <source>
        <dbReference type="ARBA" id="ARBA00022833"/>
    </source>
</evidence>
<evidence type="ECO:0000313" key="10">
    <source>
        <dbReference type="EMBL" id="AKV83384.1"/>
    </source>
</evidence>
<organism evidence="5 11">
    <name type="scientific">Metallosphaera sedula</name>
    <dbReference type="NCBI Taxonomy" id="43687"/>
    <lineage>
        <taxon>Archaea</taxon>
        <taxon>Thermoproteota</taxon>
        <taxon>Thermoprotei</taxon>
        <taxon>Sulfolobales</taxon>
        <taxon>Sulfolobaceae</taxon>
        <taxon>Metallosphaera</taxon>
    </lineage>
</organism>
<dbReference type="EMBL" id="CP012176">
    <property type="protein sequence ID" value="AKV83384.1"/>
    <property type="molecule type" value="Genomic_DNA"/>
</dbReference>
<dbReference type="OMA" id="PPIYYTC"/>
<dbReference type="Pfam" id="PF02633">
    <property type="entry name" value="Creatininase"/>
    <property type="match status" value="1"/>
</dbReference>
<sequence length="226" mass="24998">MRILELTKDELSSPIGVIPVGSIEQHGPHLPLGTDSMIAEAVAEKVAQIEGLLLFPTVYYGCSVEHGDLPQVSIGDVNFLNMMGDILESSVKLNIKGLVLVNGHGGNTDLLKVVTRRVNFTRPRPKVMLVDLHEIGIFSQYRDLHAGTVETSLLLYLRPELVRLDRIPSNISFSPFTFTLITSEKGGSNGVVAEKVEPSKELGERVFKEMINFVMNRVKEFRSVIT</sequence>
<dbReference type="PANTHER" id="PTHR35005">
    <property type="entry name" value="3-DEHYDRO-SCYLLO-INOSOSE HYDROLASE"/>
    <property type="match status" value="1"/>
</dbReference>
<dbReference type="GO" id="GO:0016811">
    <property type="term" value="F:hydrolase activity, acting on carbon-nitrogen (but not peptide) bonds, in linear amides"/>
    <property type="evidence" value="ECO:0007669"/>
    <property type="project" value="TreeGrafter"/>
</dbReference>
<evidence type="ECO:0000313" key="12">
    <source>
        <dbReference type="Proteomes" id="UP000056255"/>
    </source>
</evidence>
<dbReference type="InterPro" id="IPR024087">
    <property type="entry name" value="Creatininase-like_sf"/>
</dbReference>
<reference evidence="5 11" key="1">
    <citation type="journal article" date="2014" name="J. Bacteriol.">
        <title>Role of an Archaeal PitA Transporter in the Copper and Arsenic Resistance of Metallosphaera sedula, an Extreme Thermoacidophile.</title>
        <authorList>
            <person name="McCarthy S."/>
            <person name="Ai C."/>
            <person name="Wheaton G."/>
            <person name="Tevatia R."/>
            <person name="Eckrich V."/>
            <person name="Kelly R."/>
            <person name="Blum P."/>
        </authorList>
    </citation>
    <scope>NUCLEOTIDE SEQUENCE [LARGE SCALE GENOMIC DNA]</scope>
    <source>
        <strain evidence="5 11">CuR1</strain>
    </source>
</reference>
<dbReference type="Gene3D" id="3.40.50.10310">
    <property type="entry name" value="Creatininase"/>
    <property type="match status" value="1"/>
</dbReference>
<evidence type="ECO:0000313" key="6">
    <source>
        <dbReference type="EMBL" id="AKV74410.1"/>
    </source>
</evidence>
<reference evidence="13 14" key="2">
    <citation type="journal article" date="2015" name="Genome Announc.">
        <title>Complete Genome Sequences of Evolved Arsenate-Resistant Metallosphaera sedula Strains.</title>
        <authorList>
            <person name="Ai C."/>
            <person name="McCarthy S."/>
            <person name="Schackwitz W."/>
            <person name="Martin J."/>
            <person name="Lipzen A."/>
            <person name="Blum P."/>
        </authorList>
    </citation>
    <scope>NUCLEOTIDE SEQUENCE [LARGE SCALE GENOMIC DNA]</scope>
    <source>
        <strain evidence="8 14">ARS120-1</strain>
        <strain evidence="9 13">ARS120-2</strain>
        <strain evidence="6 16">ARS50-1</strain>
        <strain evidence="7 15">ARS50-2</strain>
    </source>
</reference>
<dbReference type="Proteomes" id="UP000062398">
    <property type="component" value="Chromosome"/>
</dbReference>
<dbReference type="AlphaFoldDB" id="A0A088E6E1"/>
<evidence type="ECO:0000313" key="9">
    <source>
        <dbReference type="EMBL" id="AKV81146.1"/>
    </source>
</evidence>
<dbReference type="PANTHER" id="PTHR35005:SF1">
    <property type="entry name" value="2-AMINO-5-FORMYLAMINO-6-RIBOSYLAMINOPYRIMIDIN-4(3H)-ONE 5'-MONOPHOSPHATE DEFORMYLASE"/>
    <property type="match status" value="1"/>
</dbReference>
<dbReference type="Proteomes" id="UP000056255">
    <property type="component" value="Chromosome"/>
</dbReference>
<dbReference type="PATRIC" id="fig|43687.5.peg.1528"/>
<dbReference type="EMBL" id="CP008822">
    <property type="protein sequence ID" value="AIM27548.1"/>
    <property type="molecule type" value="Genomic_DNA"/>
</dbReference>
<proteinExistence type="predicted"/>
<keyword evidence="3" id="KW-0378">Hydrolase</keyword>
<dbReference type="Proteomes" id="UP000062475">
    <property type="component" value="Chromosome"/>
</dbReference>
<dbReference type="GO" id="GO:0009231">
    <property type="term" value="P:riboflavin biosynthetic process"/>
    <property type="evidence" value="ECO:0007669"/>
    <property type="project" value="TreeGrafter"/>
</dbReference>
<gene>
    <name evidence="5" type="ORF">HA72_1406</name>
    <name evidence="6" type="ORF">MsedA_1425</name>
    <name evidence="7" type="ORF">MsedB_1427</name>
    <name evidence="8" type="ORF">MsedC_1425</name>
    <name evidence="9" type="ORF">MsedD_1426</name>
    <name evidence="10" type="ORF">MsedE_1431</name>
</gene>
<dbReference type="Proteomes" id="UP000068832">
    <property type="component" value="Chromosome"/>
</dbReference>
<evidence type="ECO:0000313" key="7">
    <source>
        <dbReference type="EMBL" id="AKV76649.1"/>
    </source>
</evidence>
<evidence type="ECO:0000313" key="15">
    <source>
        <dbReference type="Proteomes" id="UP000062475"/>
    </source>
</evidence>
<dbReference type="OrthoDB" id="46121at2157"/>
<dbReference type="Proteomes" id="UP000061362">
    <property type="component" value="Chromosome"/>
</dbReference>
<evidence type="ECO:0000313" key="5">
    <source>
        <dbReference type="EMBL" id="AIM27548.1"/>
    </source>
</evidence>
<dbReference type="GeneID" id="91755907"/>
<evidence type="ECO:0000256" key="1">
    <source>
        <dbReference type="ARBA" id="ARBA00001947"/>
    </source>
</evidence>
<evidence type="ECO:0000256" key="2">
    <source>
        <dbReference type="ARBA" id="ARBA00022723"/>
    </source>
</evidence>
<dbReference type="RefSeq" id="WP_012021351.1">
    <property type="nucleotide sequence ID" value="NZ_CP008822.1"/>
</dbReference>
<name>A0A088E6E1_9CREN</name>
<evidence type="ECO:0000313" key="13">
    <source>
        <dbReference type="Proteomes" id="UP000061362"/>
    </source>
</evidence>
<accession>A0A088E6E1</accession>
<dbReference type="EMBL" id="CP012174">
    <property type="protein sequence ID" value="AKV78901.1"/>
    <property type="molecule type" value="Genomic_DNA"/>
</dbReference>
<evidence type="ECO:0000313" key="8">
    <source>
        <dbReference type="EMBL" id="AKV78901.1"/>
    </source>
</evidence>
<keyword evidence="4" id="KW-0862">Zinc</keyword>
<dbReference type="GO" id="GO:0046872">
    <property type="term" value="F:metal ion binding"/>
    <property type="evidence" value="ECO:0007669"/>
    <property type="project" value="UniProtKB-KW"/>
</dbReference>
<protein>
    <submittedName>
        <fullName evidence="5">Creatininase</fullName>
    </submittedName>
</protein>
<comment type="cofactor">
    <cofactor evidence="1">
        <name>Zn(2+)</name>
        <dbReference type="ChEBI" id="CHEBI:29105"/>
    </cofactor>
</comment>
<dbReference type="EMBL" id="CP012173">
    <property type="protein sequence ID" value="AKV76649.1"/>
    <property type="molecule type" value="Genomic_DNA"/>
</dbReference>
<evidence type="ECO:0000313" key="11">
    <source>
        <dbReference type="Proteomes" id="UP000029084"/>
    </source>
</evidence>
<reference evidence="10 12" key="3">
    <citation type="submission" date="2015-07" db="EMBL/GenBank/DDBJ databases">
        <title>Physiological, transcriptional responses and genome re-sequencing of acid resistant extremely thermoacidophilic Metallosphaera sedula SARC-M1.</title>
        <authorList>
            <person name="Ai C."/>
            <person name="McCarthy S."/>
            <person name="Eckrich V."/>
            <person name="Rudrappa D."/>
            <person name="Qiu G."/>
            <person name="Blum P."/>
        </authorList>
    </citation>
    <scope>NUCLEOTIDE SEQUENCE [LARGE SCALE GENOMIC DNA]</scope>
    <source>
        <strain evidence="10 12">SARC-M1</strain>
    </source>
</reference>
<keyword evidence="2" id="KW-0479">Metal-binding</keyword>
<dbReference type="EMBL" id="CP012175">
    <property type="protein sequence ID" value="AKV81146.1"/>
    <property type="molecule type" value="Genomic_DNA"/>
</dbReference>
<dbReference type="Proteomes" id="UP000029084">
    <property type="component" value="Chromosome"/>
</dbReference>